<evidence type="ECO:0000313" key="2">
    <source>
        <dbReference type="EMBL" id="KZT56743.1"/>
    </source>
</evidence>
<protein>
    <submittedName>
        <fullName evidence="2">Uncharacterized protein</fullName>
    </submittedName>
</protein>
<organism evidence="2 3">
    <name type="scientific">Calocera cornea HHB12733</name>
    <dbReference type="NCBI Taxonomy" id="1353952"/>
    <lineage>
        <taxon>Eukaryota</taxon>
        <taxon>Fungi</taxon>
        <taxon>Dikarya</taxon>
        <taxon>Basidiomycota</taxon>
        <taxon>Agaricomycotina</taxon>
        <taxon>Dacrymycetes</taxon>
        <taxon>Dacrymycetales</taxon>
        <taxon>Dacrymycetaceae</taxon>
        <taxon>Calocera</taxon>
    </lineage>
</organism>
<name>A0A165FH73_9BASI</name>
<accession>A0A165FH73</accession>
<dbReference type="EMBL" id="KV423973">
    <property type="protein sequence ID" value="KZT56743.1"/>
    <property type="molecule type" value="Genomic_DNA"/>
</dbReference>
<evidence type="ECO:0000313" key="3">
    <source>
        <dbReference type="Proteomes" id="UP000076842"/>
    </source>
</evidence>
<evidence type="ECO:0000256" key="1">
    <source>
        <dbReference type="SAM" id="Phobius"/>
    </source>
</evidence>
<reference evidence="2 3" key="1">
    <citation type="journal article" date="2016" name="Mol. Biol. Evol.">
        <title>Comparative Genomics of Early-Diverging Mushroom-Forming Fungi Provides Insights into the Origins of Lignocellulose Decay Capabilities.</title>
        <authorList>
            <person name="Nagy L.G."/>
            <person name="Riley R."/>
            <person name="Tritt A."/>
            <person name="Adam C."/>
            <person name="Daum C."/>
            <person name="Floudas D."/>
            <person name="Sun H."/>
            <person name="Yadav J.S."/>
            <person name="Pangilinan J."/>
            <person name="Larsson K.H."/>
            <person name="Matsuura K."/>
            <person name="Barry K."/>
            <person name="Labutti K."/>
            <person name="Kuo R."/>
            <person name="Ohm R.A."/>
            <person name="Bhattacharya S.S."/>
            <person name="Shirouzu T."/>
            <person name="Yoshinaga Y."/>
            <person name="Martin F.M."/>
            <person name="Grigoriev I.V."/>
            <person name="Hibbett D.S."/>
        </authorList>
    </citation>
    <scope>NUCLEOTIDE SEQUENCE [LARGE SCALE GENOMIC DNA]</scope>
    <source>
        <strain evidence="2 3">HHB12733</strain>
    </source>
</reference>
<keyword evidence="3" id="KW-1185">Reference proteome</keyword>
<sequence>MTGRRVLLVGYNYTLLAESSLILMYHVVRRARCVYDVRWLRLVVVCCMTVPLL</sequence>
<keyword evidence="1" id="KW-0812">Transmembrane</keyword>
<feature type="transmembrane region" description="Helical" evidence="1">
    <location>
        <begin position="6"/>
        <end position="28"/>
    </location>
</feature>
<proteinExistence type="predicted"/>
<keyword evidence="1" id="KW-1133">Transmembrane helix</keyword>
<dbReference type="InParanoid" id="A0A165FH73"/>
<gene>
    <name evidence="2" type="ORF">CALCODRAFT_497065</name>
</gene>
<dbReference type="AlphaFoldDB" id="A0A165FH73"/>
<dbReference type="Proteomes" id="UP000076842">
    <property type="component" value="Unassembled WGS sequence"/>
</dbReference>
<keyword evidence="1" id="KW-0472">Membrane</keyword>